<organism evidence="1 2">
    <name type="scientific">Cryptococcus floricola</name>
    <dbReference type="NCBI Taxonomy" id="2591691"/>
    <lineage>
        <taxon>Eukaryota</taxon>
        <taxon>Fungi</taxon>
        <taxon>Dikarya</taxon>
        <taxon>Basidiomycota</taxon>
        <taxon>Agaricomycotina</taxon>
        <taxon>Tremellomycetes</taxon>
        <taxon>Tremellales</taxon>
        <taxon>Cryptococcaceae</taxon>
        <taxon>Cryptococcus</taxon>
    </lineage>
</organism>
<feature type="non-terminal residue" evidence="1">
    <location>
        <position position="50"/>
    </location>
</feature>
<dbReference type="Proteomes" id="UP000322245">
    <property type="component" value="Unassembled WGS sequence"/>
</dbReference>
<reference evidence="1 2" key="1">
    <citation type="submission" date="2017-05" db="EMBL/GenBank/DDBJ databases">
        <title>The Genome Sequence of Tsuchiyaea wingfieldii DSM 27421.</title>
        <authorList>
            <person name="Cuomo C."/>
            <person name="Passer A."/>
            <person name="Billmyre B."/>
            <person name="Heitman J."/>
        </authorList>
    </citation>
    <scope>NUCLEOTIDE SEQUENCE [LARGE SCALE GENOMIC DNA]</scope>
    <source>
        <strain evidence="1 2">DSM 27421</strain>
    </source>
</reference>
<proteinExistence type="predicted"/>
<evidence type="ECO:0000313" key="1">
    <source>
        <dbReference type="EMBL" id="TYJ52863.1"/>
    </source>
</evidence>
<accession>A0A5D3ARV2</accession>
<protein>
    <submittedName>
        <fullName evidence="1">Uncharacterized protein</fullName>
    </submittedName>
</protein>
<name>A0A5D3ARV2_9TREE</name>
<dbReference type="AlphaFoldDB" id="A0A5D3ARV2"/>
<gene>
    <name evidence="1" type="ORF">B9479_006498</name>
</gene>
<keyword evidence="2" id="KW-1185">Reference proteome</keyword>
<sequence>MAMVREEELAVQESSLADLLKDPDARAAVKVVIVTRLGPRDSRILTHLKK</sequence>
<comment type="caution">
    <text evidence="1">The sequence shown here is derived from an EMBL/GenBank/DDBJ whole genome shotgun (WGS) entry which is preliminary data.</text>
</comment>
<evidence type="ECO:0000313" key="2">
    <source>
        <dbReference type="Proteomes" id="UP000322245"/>
    </source>
</evidence>
<dbReference type="EMBL" id="NIDF01000112">
    <property type="protein sequence ID" value="TYJ52863.1"/>
    <property type="molecule type" value="Genomic_DNA"/>
</dbReference>